<gene>
    <name evidence="2" type="ORF">EXM69_18165</name>
</gene>
<proteinExistence type="predicted"/>
<protein>
    <submittedName>
        <fullName evidence="2">Uncharacterized protein</fullName>
    </submittedName>
</protein>
<accession>A0A846I878</accession>
<feature type="transmembrane region" description="Helical" evidence="1">
    <location>
        <begin position="40"/>
        <end position="59"/>
    </location>
</feature>
<evidence type="ECO:0000313" key="2">
    <source>
        <dbReference type="EMBL" id="NEZ93815.1"/>
    </source>
</evidence>
<reference evidence="2 3" key="1">
    <citation type="submission" date="2019-02" db="EMBL/GenBank/DDBJ databases">
        <title>Genome sequencing of Clostridium botulinum clinical isolates.</title>
        <authorList>
            <person name="Brunt J."/>
            <person name="Van Vliet A.H.M."/>
            <person name="Stringer S.C."/>
            <person name="Grant K.A."/>
            <person name="Carter A.C."/>
            <person name="Peck M.W."/>
        </authorList>
    </citation>
    <scope>NUCLEOTIDE SEQUENCE [LARGE SCALE GENOMIC DNA]</scope>
    <source>
        <strain evidence="2 3">H142660711</strain>
    </source>
</reference>
<dbReference type="EMBL" id="SGKC01000053">
    <property type="protein sequence ID" value="NEZ93815.1"/>
    <property type="molecule type" value="Genomic_DNA"/>
</dbReference>
<evidence type="ECO:0000313" key="3">
    <source>
        <dbReference type="Proteomes" id="UP000473887"/>
    </source>
</evidence>
<comment type="caution">
    <text evidence="2">The sequence shown here is derived from an EMBL/GenBank/DDBJ whole genome shotgun (WGS) entry which is preliminary data.</text>
</comment>
<keyword evidence="1" id="KW-0812">Transmembrane</keyword>
<dbReference type="AlphaFoldDB" id="A0A846I878"/>
<sequence length="69" mass="8306">MKKKLNKLLNKTILNDIFIMEMVFFIGLLIIIYTNFKMNLYFGLYFLGIILIAFSIFLYKFRGNRGEKR</sequence>
<organism evidence="2 3">
    <name type="scientific">Clostridium botulinum</name>
    <dbReference type="NCBI Taxonomy" id="1491"/>
    <lineage>
        <taxon>Bacteria</taxon>
        <taxon>Bacillati</taxon>
        <taxon>Bacillota</taxon>
        <taxon>Clostridia</taxon>
        <taxon>Eubacteriales</taxon>
        <taxon>Clostridiaceae</taxon>
        <taxon>Clostridium</taxon>
    </lineage>
</organism>
<keyword evidence="1" id="KW-1133">Transmembrane helix</keyword>
<name>A0A846I878_CLOBO</name>
<evidence type="ECO:0000256" key="1">
    <source>
        <dbReference type="SAM" id="Phobius"/>
    </source>
</evidence>
<feature type="transmembrane region" description="Helical" evidence="1">
    <location>
        <begin position="12"/>
        <end position="34"/>
    </location>
</feature>
<keyword evidence="1" id="KW-0472">Membrane</keyword>
<dbReference type="Proteomes" id="UP000473887">
    <property type="component" value="Unassembled WGS sequence"/>
</dbReference>